<feature type="region of interest" description="Disordered" evidence="1">
    <location>
        <begin position="1"/>
        <end position="95"/>
    </location>
</feature>
<evidence type="ECO:0000256" key="1">
    <source>
        <dbReference type="SAM" id="MobiDB-lite"/>
    </source>
</evidence>
<dbReference type="Proteomes" id="UP001044222">
    <property type="component" value="Unassembled WGS sequence"/>
</dbReference>
<organism evidence="2 3">
    <name type="scientific">Anguilla anguilla</name>
    <name type="common">European freshwater eel</name>
    <name type="synonym">Muraena anguilla</name>
    <dbReference type="NCBI Taxonomy" id="7936"/>
    <lineage>
        <taxon>Eukaryota</taxon>
        <taxon>Metazoa</taxon>
        <taxon>Chordata</taxon>
        <taxon>Craniata</taxon>
        <taxon>Vertebrata</taxon>
        <taxon>Euteleostomi</taxon>
        <taxon>Actinopterygii</taxon>
        <taxon>Neopterygii</taxon>
        <taxon>Teleostei</taxon>
        <taxon>Anguilliformes</taxon>
        <taxon>Anguillidae</taxon>
        <taxon>Anguilla</taxon>
    </lineage>
</organism>
<protein>
    <submittedName>
        <fullName evidence="2">Uncharacterized protein</fullName>
    </submittedName>
</protein>
<evidence type="ECO:0000313" key="2">
    <source>
        <dbReference type="EMBL" id="KAG5855609.1"/>
    </source>
</evidence>
<feature type="compositionally biased region" description="Basic and acidic residues" evidence="1">
    <location>
        <begin position="313"/>
        <end position="332"/>
    </location>
</feature>
<gene>
    <name evidence="2" type="ORF">ANANG_G00050910</name>
</gene>
<dbReference type="EMBL" id="JAFIRN010000002">
    <property type="protein sequence ID" value="KAG5855609.1"/>
    <property type="molecule type" value="Genomic_DNA"/>
</dbReference>
<feature type="region of interest" description="Disordered" evidence="1">
    <location>
        <begin position="144"/>
        <end position="174"/>
    </location>
</feature>
<proteinExistence type="predicted"/>
<name>A0A9D3MVC0_ANGAN</name>
<feature type="region of interest" description="Disordered" evidence="1">
    <location>
        <begin position="405"/>
        <end position="426"/>
    </location>
</feature>
<sequence length="426" mass="45964">MHGEPGPPLQERPGPLHGQLRRGLRGGAGRAAGHHAGARLFRGHHRDRRGPHLHHPGLRRGQLPVHRHPGALQEAEEPHQPPHRQPGHLGLPGGHRVLPLPGGLLRGEAAVLGPRAGAVRLHKLPQDRVPVRVHQCAAGHRCRQVHGHSPSSEAAHEVPDGLLPDHGGVDRASPHLHPLGLLRLGDHVPARPHPQQDLLRPDLARGPAALLPLLLPVRLRRGVRGARADHGAVLRPDLAGAVVQERAGLPDGADPEAAALPEEDRDGAHRHPHRLLPVLGAVLRLRHPARLPPHRHLPPAALAGGLLHRGVHRHEQQHDQHAVLRQRQEQHRQAPAQDRPAPLAVQLRPARQGRGRGRGPDVLHAGDGGGGLHTSAVGRGWGSLMPHFPDPALSLRPFVRGRDRFLTPQGDEEDRVRISAPASLSS</sequence>
<evidence type="ECO:0000313" key="3">
    <source>
        <dbReference type="Proteomes" id="UP001044222"/>
    </source>
</evidence>
<feature type="region of interest" description="Disordered" evidence="1">
    <location>
        <begin position="312"/>
        <end position="371"/>
    </location>
</feature>
<comment type="caution">
    <text evidence="2">The sequence shown here is derived from an EMBL/GenBank/DDBJ whole genome shotgun (WGS) entry which is preliminary data.</text>
</comment>
<dbReference type="AlphaFoldDB" id="A0A9D3MVC0"/>
<accession>A0A9D3MVC0</accession>
<reference evidence="2" key="1">
    <citation type="submission" date="2021-01" db="EMBL/GenBank/DDBJ databases">
        <title>A chromosome-scale assembly of European eel, Anguilla anguilla.</title>
        <authorList>
            <person name="Henkel C."/>
            <person name="Jong-Raadsen S.A."/>
            <person name="Dufour S."/>
            <person name="Weltzien F.-A."/>
            <person name="Palstra A.P."/>
            <person name="Pelster B."/>
            <person name="Spaink H.P."/>
            <person name="Van Den Thillart G.E."/>
            <person name="Jansen H."/>
            <person name="Zahm M."/>
            <person name="Klopp C."/>
            <person name="Cedric C."/>
            <person name="Louis A."/>
            <person name="Berthelot C."/>
            <person name="Parey E."/>
            <person name="Roest Crollius H."/>
            <person name="Montfort J."/>
            <person name="Robinson-Rechavi M."/>
            <person name="Bucao C."/>
            <person name="Bouchez O."/>
            <person name="Gislard M."/>
            <person name="Lluch J."/>
            <person name="Milhes M."/>
            <person name="Lampietro C."/>
            <person name="Lopez Roques C."/>
            <person name="Donnadieu C."/>
            <person name="Braasch I."/>
            <person name="Desvignes T."/>
            <person name="Postlethwait J."/>
            <person name="Bobe J."/>
            <person name="Guiguen Y."/>
            <person name="Dirks R."/>
        </authorList>
    </citation>
    <scope>NUCLEOTIDE SEQUENCE</scope>
    <source>
        <strain evidence="2">Tag_6206</strain>
        <tissue evidence="2">Liver</tissue>
    </source>
</reference>
<keyword evidence="3" id="KW-1185">Reference proteome</keyword>
<feature type="compositionally biased region" description="Basic residues" evidence="1">
    <location>
        <begin position="32"/>
        <end position="58"/>
    </location>
</feature>
<feature type="compositionally biased region" description="Pro residues" evidence="1">
    <location>
        <begin position="1"/>
        <end position="10"/>
    </location>
</feature>